<dbReference type="EMBL" id="CAWYQH010000130">
    <property type="protein sequence ID" value="CAK8693092.1"/>
    <property type="molecule type" value="Genomic_DNA"/>
</dbReference>
<accession>A0ABP0GMZ0</accession>
<organism evidence="2 3">
    <name type="scientific">Clavelina lepadiformis</name>
    <name type="common">Light-bulb sea squirt</name>
    <name type="synonym">Ascidia lepadiformis</name>
    <dbReference type="NCBI Taxonomy" id="159417"/>
    <lineage>
        <taxon>Eukaryota</taxon>
        <taxon>Metazoa</taxon>
        <taxon>Chordata</taxon>
        <taxon>Tunicata</taxon>
        <taxon>Ascidiacea</taxon>
        <taxon>Aplousobranchia</taxon>
        <taxon>Clavelinidae</taxon>
        <taxon>Clavelina</taxon>
    </lineage>
</organism>
<comment type="caution">
    <text evidence="2">The sequence shown here is derived from an EMBL/GenBank/DDBJ whole genome shotgun (WGS) entry which is preliminary data.</text>
</comment>
<feature type="transmembrane region" description="Helical" evidence="1">
    <location>
        <begin position="21"/>
        <end position="40"/>
    </location>
</feature>
<keyword evidence="1" id="KW-0472">Membrane</keyword>
<reference evidence="2 3" key="1">
    <citation type="submission" date="2024-02" db="EMBL/GenBank/DDBJ databases">
        <authorList>
            <person name="Daric V."/>
            <person name="Darras S."/>
        </authorList>
    </citation>
    <scope>NUCLEOTIDE SEQUENCE [LARGE SCALE GENOMIC DNA]</scope>
</reference>
<evidence type="ECO:0000313" key="2">
    <source>
        <dbReference type="EMBL" id="CAK8693092.1"/>
    </source>
</evidence>
<keyword evidence="1" id="KW-1133">Transmembrane helix</keyword>
<keyword evidence="1" id="KW-0812">Transmembrane</keyword>
<keyword evidence="3" id="KW-1185">Reference proteome</keyword>
<evidence type="ECO:0000256" key="1">
    <source>
        <dbReference type="SAM" id="Phobius"/>
    </source>
</evidence>
<gene>
    <name evidence="2" type="ORF">CVLEPA_LOCUS26420</name>
</gene>
<name>A0ABP0GMZ0_CLALP</name>
<evidence type="ECO:0000313" key="3">
    <source>
        <dbReference type="Proteomes" id="UP001642483"/>
    </source>
</evidence>
<protein>
    <submittedName>
        <fullName evidence="2">Uncharacterized protein</fullName>
    </submittedName>
</protein>
<proteinExistence type="predicted"/>
<dbReference type="Proteomes" id="UP001642483">
    <property type="component" value="Unassembled WGS sequence"/>
</dbReference>
<sequence length="483" mass="54958">MSYNEPKKHFYFRCTGSVMSPRFLFLISITLGIFFTYEAFMNVSRVSLCVERTFYGVRLERSLGSFRPFENDVVLEYRSFAHICNKTGWKAENCHNGSCTRVIVGGEIYAKPVANATNSARIVNETLDTTTTPPPASQNVHVMAKRINLLDCHGINRLMREINGSDFKTHKYESDETISVRVGKAPSHLNTSSMIEIKEAEANTTGYKKLYEEFKKRETLGWNFIGLPTYFGVCTTKDRIRIVNEHVFGMSLCDDVSKDHSNFSRGSCYKLTKFGKTIVKSGKTKAKTDLTGATLKLVRYFICFVAELEEKKFIVEDFHGMNFILKSDMSMMLKNIDNLLYYGGRNLYGNSVCIRDRDCPYPKGVHWYNGSANHILYSSCNDVGECNKGRCVGFNASMHLCAISNWLIKFYLPYISESKERAKMLHVSDMLSNPYAEVRTSGKAACNEVTNIWVSYQSVMKKSKNIKSGFHLALPADMRKNYI</sequence>